<proteinExistence type="predicted"/>
<protein>
    <submittedName>
        <fullName evidence="1">Uncharacterized protein</fullName>
    </submittedName>
</protein>
<gene>
    <name evidence="1" type="ORF">Goari_003524</name>
</gene>
<organism evidence="1 2">
    <name type="scientific">Gossypium aridum</name>
    <name type="common">American cotton</name>
    <name type="synonym">Erioxylum aridum</name>
    <dbReference type="NCBI Taxonomy" id="34290"/>
    <lineage>
        <taxon>Eukaryota</taxon>
        <taxon>Viridiplantae</taxon>
        <taxon>Streptophyta</taxon>
        <taxon>Embryophyta</taxon>
        <taxon>Tracheophyta</taxon>
        <taxon>Spermatophyta</taxon>
        <taxon>Magnoliopsida</taxon>
        <taxon>eudicotyledons</taxon>
        <taxon>Gunneridae</taxon>
        <taxon>Pentapetalae</taxon>
        <taxon>rosids</taxon>
        <taxon>malvids</taxon>
        <taxon>Malvales</taxon>
        <taxon>Malvaceae</taxon>
        <taxon>Malvoideae</taxon>
        <taxon>Gossypium</taxon>
    </lineage>
</organism>
<sequence>MQLKLDVDIQKLETKKMIKGNNKAEEDLDSLKIDYKKLRLSIRTVGLEKKSK</sequence>
<comment type="caution">
    <text evidence="1">The sequence shown here is derived from an EMBL/GenBank/DDBJ whole genome shotgun (WGS) entry which is preliminary data.</text>
</comment>
<evidence type="ECO:0000313" key="2">
    <source>
        <dbReference type="Proteomes" id="UP000593577"/>
    </source>
</evidence>
<dbReference type="AlphaFoldDB" id="A0A7J8YBQ8"/>
<accession>A0A7J8YBQ8</accession>
<reference evidence="1 2" key="1">
    <citation type="journal article" date="2019" name="Genome Biol. Evol.">
        <title>Insights into the evolution of the New World diploid cottons (Gossypium, subgenus Houzingenia) based on genome sequencing.</title>
        <authorList>
            <person name="Grover C.E."/>
            <person name="Arick M.A. 2nd"/>
            <person name="Thrash A."/>
            <person name="Conover J.L."/>
            <person name="Sanders W.S."/>
            <person name="Peterson D.G."/>
            <person name="Frelichowski J.E."/>
            <person name="Scheffler J.A."/>
            <person name="Scheffler B.E."/>
            <person name="Wendel J.F."/>
        </authorList>
    </citation>
    <scope>NUCLEOTIDE SEQUENCE [LARGE SCALE GENOMIC DNA]</scope>
    <source>
        <strain evidence="1">185</strain>
        <tissue evidence="1">Leaf</tissue>
    </source>
</reference>
<evidence type="ECO:0000313" key="1">
    <source>
        <dbReference type="EMBL" id="MBA0697015.1"/>
    </source>
</evidence>
<dbReference type="EMBL" id="JABFAA010000011">
    <property type="protein sequence ID" value="MBA0697015.1"/>
    <property type="molecule type" value="Genomic_DNA"/>
</dbReference>
<name>A0A7J8YBQ8_GOSAI</name>
<keyword evidence="2" id="KW-1185">Reference proteome</keyword>
<dbReference type="Proteomes" id="UP000593577">
    <property type="component" value="Unassembled WGS sequence"/>
</dbReference>